<proteinExistence type="predicted"/>
<evidence type="ECO:0000313" key="1">
    <source>
        <dbReference type="EMBL" id="KAJ7518603.1"/>
    </source>
</evidence>
<dbReference type="EMBL" id="CM055111">
    <property type="protein sequence ID" value="KAJ7518603.1"/>
    <property type="molecule type" value="Genomic_DNA"/>
</dbReference>
<name>A0ACC2AM09_DIPCM</name>
<keyword evidence="2" id="KW-1185">Reference proteome</keyword>
<evidence type="ECO:0000313" key="2">
    <source>
        <dbReference type="Proteomes" id="UP001162992"/>
    </source>
</evidence>
<accession>A0ACC2AM09</accession>
<reference evidence="2" key="1">
    <citation type="journal article" date="2024" name="Proc. Natl. Acad. Sci. U.S.A.">
        <title>Extraordinary preservation of gene collinearity over three hundred million years revealed in homosporous lycophytes.</title>
        <authorList>
            <person name="Li C."/>
            <person name="Wickell D."/>
            <person name="Kuo L.Y."/>
            <person name="Chen X."/>
            <person name="Nie B."/>
            <person name="Liao X."/>
            <person name="Peng D."/>
            <person name="Ji J."/>
            <person name="Jenkins J."/>
            <person name="Williams M."/>
            <person name="Shu S."/>
            <person name="Plott C."/>
            <person name="Barry K."/>
            <person name="Rajasekar S."/>
            <person name="Grimwood J."/>
            <person name="Han X."/>
            <person name="Sun S."/>
            <person name="Hou Z."/>
            <person name="He W."/>
            <person name="Dai G."/>
            <person name="Sun C."/>
            <person name="Schmutz J."/>
            <person name="Leebens-Mack J.H."/>
            <person name="Li F.W."/>
            <person name="Wang L."/>
        </authorList>
    </citation>
    <scope>NUCLEOTIDE SEQUENCE [LARGE SCALE GENOMIC DNA]</scope>
    <source>
        <strain evidence="2">cv. PW_Plant_1</strain>
    </source>
</reference>
<comment type="caution">
    <text evidence="1">The sequence shown here is derived from an EMBL/GenBank/DDBJ whole genome shotgun (WGS) entry which is preliminary data.</text>
</comment>
<protein>
    <submittedName>
        <fullName evidence="1">Uncharacterized protein</fullName>
    </submittedName>
</protein>
<dbReference type="Proteomes" id="UP001162992">
    <property type="component" value="Chromosome 20"/>
</dbReference>
<organism evidence="1 2">
    <name type="scientific">Diphasiastrum complanatum</name>
    <name type="common">Issler's clubmoss</name>
    <name type="synonym">Lycopodium complanatum</name>
    <dbReference type="NCBI Taxonomy" id="34168"/>
    <lineage>
        <taxon>Eukaryota</taxon>
        <taxon>Viridiplantae</taxon>
        <taxon>Streptophyta</taxon>
        <taxon>Embryophyta</taxon>
        <taxon>Tracheophyta</taxon>
        <taxon>Lycopodiopsida</taxon>
        <taxon>Lycopodiales</taxon>
        <taxon>Lycopodiaceae</taxon>
        <taxon>Lycopodioideae</taxon>
        <taxon>Diphasiastrum</taxon>
    </lineage>
</organism>
<gene>
    <name evidence="1" type="ORF">O6H91_20G000300</name>
</gene>
<sequence length="275" mass="30808">MVVALKPGRFYGKSLPRPHIYNDIKFNSERVDPPRSINDALMRWASDAHWSMGGLSFKRKRMQGKIEGRIGKIRAEEEQDDASPQKVQQKSPTKPKKAMAFEVQTNAYSKSMSPIDVLLLADEKARESAKDVSPRRKSVDRMLHRSSPLAKLSKSEGKLSKSEGKASAAAKKPVKRAVKRALLVEDSDSDDGLEEFLNDTGRPLRRSGRLQTVTTSPGKLENAEVTRDEDIVSDKDLTESRSVQRKELPKKEIVTANEAQSLRRSPRMTKSPIKS</sequence>